<dbReference type="InterPro" id="IPR038522">
    <property type="entry name" value="T4/T6SS_DotU_sf"/>
</dbReference>
<dbReference type="Proteomes" id="UP000194857">
    <property type="component" value="Unassembled WGS sequence"/>
</dbReference>
<reference evidence="6 9" key="3">
    <citation type="submission" date="2017-08" db="EMBL/GenBank/DDBJ databases">
        <authorList>
            <person name="Feschi L."/>
            <person name="Jeukens J."/>
            <person name="Emond-Rheault J.-G."/>
            <person name="Kukavica-Ibrulj I."/>
            <person name="Boyle B."/>
            <person name="Levesque R.C."/>
        </authorList>
    </citation>
    <scope>NUCLEOTIDE SEQUENCE [LARGE SCALE GENOMIC DNA]</scope>
    <source>
        <strain evidence="6 9">PA-W36</strain>
    </source>
</reference>
<feature type="transmembrane region" description="Helical" evidence="1">
    <location>
        <begin position="210"/>
        <end position="232"/>
    </location>
</feature>
<name>A0A073A0Y7_PSEAI</name>
<keyword evidence="1" id="KW-0472">Membrane</keyword>
<feature type="domain" description="Type IV / VI secretion system DotU" evidence="2">
    <location>
        <begin position="72"/>
        <end position="227"/>
    </location>
</feature>
<dbReference type="NCBIfam" id="TIGR03349">
    <property type="entry name" value="IV_VI_DotU"/>
    <property type="match status" value="1"/>
</dbReference>
<dbReference type="EMBL" id="NFFZ01000029">
    <property type="protein sequence ID" value="OTI55399.1"/>
    <property type="molecule type" value="Genomic_DNA"/>
</dbReference>
<accession>A0A073A0Y7</accession>
<evidence type="ECO:0000259" key="2">
    <source>
        <dbReference type="Pfam" id="PF09850"/>
    </source>
</evidence>
<gene>
    <name evidence="5" type="ORF">ALP65_03830</name>
    <name evidence="4" type="ORF">CAZ10_33700</name>
    <name evidence="3" type="ORF">GUL26_29935</name>
    <name evidence="6" type="ORF">IPC1295_16995</name>
</gene>
<reference evidence="3" key="6">
    <citation type="submission" date="2020-01" db="EMBL/GenBank/DDBJ databases">
        <title>Bacteria Cultured from War Wounds Associated with the Conflict in Eastern Ukraine.</title>
        <authorList>
            <person name="Snesrud E."/>
            <person name="Galac M.R."/>
            <person name="Mc Gann P."/>
            <person name="Valentine K."/>
            <person name="Viacheslav K."/>
        </authorList>
    </citation>
    <scope>NUCLEOTIDE SEQUENCE</scope>
    <source>
        <strain evidence="3">VNMU148</strain>
    </source>
</reference>
<comment type="caution">
    <text evidence="3">The sequence shown here is derived from an EMBL/GenBank/DDBJ whole genome shotgun (WGS) entry which is preliminary data.</text>
</comment>
<evidence type="ECO:0000313" key="8">
    <source>
        <dbReference type="Proteomes" id="UP000270834"/>
    </source>
</evidence>
<dbReference type="AlphaFoldDB" id="A0A073A0Y7"/>
<dbReference type="EMBL" id="NSNE01000009">
    <property type="protein sequence ID" value="RPM14311.1"/>
    <property type="molecule type" value="Genomic_DNA"/>
</dbReference>
<dbReference type="OMA" id="LWQSWPV"/>
<protein>
    <submittedName>
        <fullName evidence="3">DotU family type IV/VI secretion system protein</fullName>
    </submittedName>
    <submittedName>
        <fullName evidence="4">Type VI secretion system protein ImpK</fullName>
    </submittedName>
</protein>
<keyword evidence="1" id="KW-0812">Transmembrane</keyword>
<dbReference type="InterPro" id="IPR017732">
    <property type="entry name" value="T4/T6SS_DotU"/>
</dbReference>
<evidence type="ECO:0000313" key="5">
    <source>
        <dbReference type="EMBL" id="RMS45034.1"/>
    </source>
</evidence>
<evidence type="ECO:0000256" key="1">
    <source>
        <dbReference type="SAM" id="Phobius"/>
    </source>
</evidence>
<dbReference type="PANTHER" id="PTHR38033">
    <property type="entry name" value="MEMBRANE PROTEIN-RELATED"/>
    <property type="match status" value="1"/>
</dbReference>
<sequence>MPEGSAGPFSQAYQEQPLSTAFRQAWQEWLEAWGALDRDAQDVPRMVERALELSTRITRRLWRSAFASVGDAAGVQVKAMVYAFVALVDETLVFSAWPGQGAWQDKPLESHLYGSRQAGEYLPLAIKRLLDERAPASRDLANVYLQCLILGFRGRLRGPRGEALHEKWRQALFAFAWQREADAADLGRRLEQPAAAPPRRLPVRAALPDGFRLGLAVLGLVLLMSGIGHLFWRDIQHEMAAVTHLADAEQAP</sequence>
<evidence type="ECO:0000313" key="6">
    <source>
        <dbReference type="EMBL" id="RPM14311.1"/>
    </source>
</evidence>
<dbReference type="SMR" id="A0A073A0Y7"/>
<reference evidence="7" key="2">
    <citation type="submission" date="2017-05" db="EMBL/GenBank/DDBJ databases">
        <authorList>
            <person name="Giani T."/>
            <person name="Arena F."/>
            <person name="Pollini S."/>
            <person name="Di Pilato V."/>
            <person name="D'Andrea M.M."/>
            <person name="Henrici De Angelis L."/>
            <person name="Bassetti M."/>
            <person name="Rossolini G.M."/>
        </authorList>
    </citation>
    <scope>NUCLEOTIDE SEQUENCE [LARGE SCALE GENOMIC DNA]</scope>
    <source>
        <strain evidence="7">S567_C10_BS</strain>
    </source>
</reference>
<reference evidence="6 9" key="5">
    <citation type="submission" date="2019-01" db="EMBL/GenBank/DDBJ databases">
        <title>The Pseudomonas aeruginosa pan-genome provides new insights on its population structure, horizontal gene transfer and pathogenicity.</title>
        <authorList>
            <person name="Freschi L."/>
            <person name="Vincent A.T."/>
            <person name="Jeukens J."/>
            <person name="Emond-Rheault J.-G."/>
            <person name="Kukavica-Ibrulj I."/>
            <person name="Dupont M.-J."/>
            <person name="Charette S.J."/>
            <person name="Boyle B."/>
            <person name="Levesque R.C."/>
        </authorList>
    </citation>
    <scope>NUCLEOTIDE SEQUENCE [LARGE SCALE GENOMIC DNA]</scope>
    <source>
        <strain evidence="6 9">PA-W36</strain>
    </source>
</reference>
<evidence type="ECO:0000313" key="3">
    <source>
        <dbReference type="EMBL" id="MZZ16490.1"/>
    </source>
</evidence>
<proteinExistence type="predicted"/>
<dbReference type="RefSeq" id="WP_003104706.1">
    <property type="nucleotide sequence ID" value="NZ_AP014839.1"/>
</dbReference>
<reference evidence="4" key="1">
    <citation type="submission" date="2017-05" db="EMBL/GenBank/DDBJ databases">
        <authorList>
            <person name="Song R."/>
            <person name="Chenine A.L."/>
            <person name="Ruprecht R.M."/>
        </authorList>
    </citation>
    <scope>NUCLEOTIDE SEQUENCE [LARGE SCALE GENOMIC DNA]</scope>
    <source>
        <strain evidence="4">S567_C10_BS</strain>
    </source>
</reference>
<evidence type="ECO:0000313" key="4">
    <source>
        <dbReference type="EMBL" id="OTI55399.1"/>
    </source>
</evidence>
<dbReference type="Proteomes" id="UP000270834">
    <property type="component" value="Unassembled WGS sequence"/>
</dbReference>
<dbReference type="Pfam" id="PF09850">
    <property type="entry name" value="DotU"/>
    <property type="match status" value="1"/>
</dbReference>
<evidence type="ECO:0000313" key="7">
    <source>
        <dbReference type="Proteomes" id="UP000194857"/>
    </source>
</evidence>
<keyword evidence="1" id="KW-1133">Transmembrane helix</keyword>
<dbReference type="EMBL" id="WXZT01000028">
    <property type="protein sequence ID" value="MZZ16490.1"/>
    <property type="molecule type" value="Genomic_DNA"/>
</dbReference>
<accession>A0A1S1BY66</accession>
<dbReference type="Proteomes" id="UP000284767">
    <property type="component" value="Unassembled WGS sequence"/>
</dbReference>
<dbReference type="eggNOG" id="COG3455">
    <property type="taxonomic scope" value="Bacteria"/>
</dbReference>
<dbReference type="PANTHER" id="PTHR38033:SF1">
    <property type="entry name" value="DOTU FAMILY TYPE IV_VI SECRETION SYSTEM PROTEIN"/>
    <property type="match status" value="1"/>
</dbReference>
<evidence type="ECO:0000313" key="9">
    <source>
        <dbReference type="Proteomes" id="UP000284767"/>
    </source>
</evidence>
<evidence type="ECO:0000313" key="10">
    <source>
        <dbReference type="Proteomes" id="UP000644192"/>
    </source>
</evidence>
<dbReference type="Gene3D" id="1.25.40.590">
    <property type="entry name" value="Type IV / VI secretion system, DotU"/>
    <property type="match status" value="1"/>
</dbReference>
<organism evidence="3 10">
    <name type="scientific">Pseudomonas aeruginosa</name>
    <dbReference type="NCBI Taxonomy" id="287"/>
    <lineage>
        <taxon>Bacteria</taxon>
        <taxon>Pseudomonadati</taxon>
        <taxon>Pseudomonadota</taxon>
        <taxon>Gammaproteobacteria</taxon>
        <taxon>Pseudomonadales</taxon>
        <taxon>Pseudomonadaceae</taxon>
        <taxon>Pseudomonas</taxon>
    </lineage>
</organism>
<dbReference type="Proteomes" id="UP000644192">
    <property type="component" value="Unassembled WGS sequence"/>
</dbReference>
<reference evidence="5 8" key="4">
    <citation type="submission" date="2018-08" db="EMBL/GenBank/DDBJ databases">
        <title>Recombination of ecologically and evolutionarily significant loci maintains genetic cohesion in the Pseudomonas syringae species complex.</title>
        <authorList>
            <person name="Dillon M."/>
            <person name="Thakur S."/>
            <person name="Almeida R.N.D."/>
            <person name="Weir B.S."/>
            <person name="Guttman D.S."/>
        </authorList>
    </citation>
    <scope>NUCLEOTIDE SEQUENCE [LARGE SCALE GENOMIC DNA]</scope>
    <source>
        <strain evidence="5 8">ICMP 7846</strain>
    </source>
</reference>
<dbReference type="EMBL" id="RBSQ01001371">
    <property type="protein sequence ID" value="RMS45034.1"/>
    <property type="molecule type" value="Genomic_DNA"/>
</dbReference>